<feature type="transmembrane region" description="Helical" evidence="11">
    <location>
        <begin position="631"/>
        <end position="655"/>
    </location>
</feature>
<protein>
    <recommendedName>
        <fullName evidence="16">ATP-dependent bile acid permease</fullName>
    </recommendedName>
</protein>
<evidence type="ECO:0000259" key="12">
    <source>
        <dbReference type="PROSITE" id="PS50893"/>
    </source>
</evidence>
<dbReference type="CDD" id="cd03250">
    <property type="entry name" value="ABCC_MRP_domain1"/>
    <property type="match status" value="1"/>
</dbReference>
<evidence type="ECO:0000313" key="15">
    <source>
        <dbReference type="Proteomes" id="UP001377567"/>
    </source>
</evidence>
<comment type="subcellular location">
    <subcellularLocation>
        <location evidence="1">Membrane</location>
        <topology evidence="1">Multi-pass membrane protein</topology>
    </subcellularLocation>
</comment>
<keyword evidence="4" id="KW-0677">Repeat</keyword>
<evidence type="ECO:0000259" key="13">
    <source>
        <dbReference type="PROSITE" id="PS50929"/>
    </source>
</evidence>
<dbReference type="InterPro" id="IPR050173">
    <property type="entry name" value="ABC_transporter_C-like"/>
</dbReference>
<feature type="compositionally biased region" description="Polar residues" evidence="10">
    <location>
        <begin position="1000"/>
        <end position="1011"/>
    </location>
</feature>
<feature type="transmembrane region" description="Helical" evidence="11">
    <location>
        <begin position="221"/>
        <end position="245"/>
    </location>
</feature>
<dbReference type="PANTHER" id="PTHR24223:SF353">
    <property type="entry name" value="ABC TRANSPORTER ATP-BINDING PROTEIN_PERMEASE VMR1-RELATED"/>
    <property type="match status" value="1"/>
</dbReference>
<dbReference type="SUPFAM" id="SSF52540">
    <property type="entry name" value="P-loop containing nucleoside triphosphate hydrolases"/>
    <property type="match status" value="2"/>
</dbReference>
<feature type="transmembrane region" description="Helical" evidence="11">
    <location>
        <begin position="1351"/>
        <end position="1371"/>
    </location>
</feature>
<feature type="transmembrane region" description="Helical" evidence="11">
    <location>
        <begin position="191"/>
        <end position="209"/>
    </location>
</feature>
<feature type="transmembrane region" description="Helical" evidence="11">
    <location>
        <begin position="31"/>
        <end position="53"/>
    </location>
</feature>
<evidence type="ECO:0000256" key="7">
    <source>
        <dbReference type="ARBA" id="ARBA00022989"/>
    </source>
</evidence>
<dbReference type="Proteomes" id="UP001377567">
    <property type="component" value="Unassembled WGS sequence"/>
</dbReference>
<dbReference type="Pfam" id="PF00664">
    <property type="entry name" value="ABC_membrane"/>
    <property type="match status" value="2"/>
</dbReference>
<evidence type="ECO:0000256" key="6">
    <source>
        <dbReference type="ARBA" id="ARBA00022840"/>
    </source>
</evidence>
<feature type="transmembrane region" description="Helical" evidence="11">
    <location>
        <begin position="549"/>
        <end position="568"/>
    </location>
</feature>
<evidence type="ECO:0000256" key="3">
    <source>
        <dbReference type="ARBA" id="ARBA00022692"/>
    </source>
</evidence>
<dbReference type="GO" id="GO:0140359">
    <property type="term" value="F:ABC-type transporter activity"/>
    <property type="evidence" value="ECO:0007669"/>
    <property type="project" value="InterPro"/>
</dbReference>
<proteinExistence type="predicted"/>
<evidence type="ECO:0000256" key="10">
    <source>
        <dbReference type="SAM" id="MobiDB-lite"/>
    </source>
</evidence>
<dbReference type="GO" id="GO:0005524">
    <property type="term" value="F:ATP binding"/>
    <property type="evidence" value="ECO:0007669"/>
    <property type="project" value="UniProtKB-KW"/>
</dbReference>
<dbReference type="CDD" id="cd18596">
    <property type="entry name" value="ABC_6TM_VMR1_D1_like"/>
    <property type="match status" value="1"/>
</dbReference>
<dbReference type="FunFam" id="3.40.50.300:FF:000565">
    <property type="entry name" value="ABC bile acid transporter"/>
    <property type="match status" value="1"/>
</dbReference>
<evidence type="ECO:0000256" key="4">
    <source>
        <dbReference type="ARBA" id="ARBA00022737"/>
    </source>
</evidence>
<dbReference type="PROSITE" id="PS50929">
    <property type="entry name" value="ABC_TM1F"/>
    <property type="match status" value="2"/>
</dbReference>
<dbReference type="GO" id="GO:0000329">
    <property type="term" value="C:fungal-type vacuole membrane"/>
    <property type="evidence" value="ECO:0007669"/>
    <property type="project" value="TreeGrafter"/>
</dbReference>
<dbReference type="CDD" id="cd03369">
    <property type="entry name" value="ABCC_NFT1"/>
    <property type="match status" value="1"/>
</dbReference>
<evidence type="ECO:0000256" key="1">
    <source>
        <dbReference type="ARBA" id="ARBA00004141"/>
    </source>
</evidence>
<dbReference type="InterPro" id="IPR003593">
    <property type="entry name" value="AAA+_ATPase"/>
</dbReference>
<feature type="domain" description="ABC transporter" evidence="12">
    <location>
        <begin position="724"/>
        <end position="965"/>
    </location>
</feature>
<keyword evidence="2" id="KW-0813">Transport</keyword>
<reference evidence="14 15" key="1">
    <citation type="journal article" date="2023" name="Elife">
        <title>Identification of key yeast species and microbe-microbe interactions impacting larval growth of Drosophila in the wild.</title>
        <authorList>
            <person name="Mure A."/>
            <person name="Sugiura Y."/>
            <person name="Maeda R."/>
            <person name="Honda K."/>
            <person name="Sakurai N."/>
            <person name="Takahashi Y."/>
            <person name="Watada M."/>
            <person name="Katoh T."/>
            <person name="Gotoh A."/>
            <person name="Gotoh Y."/>
            <person name="Taniguchi I."/>
            <person name="Nakamura K."/>
            <person name="Hayashi T."/>
            <person name="Katayama T."/>
            <person name="Uemura T."/>
            <person name="Hattori Y."/>
        </authorList>
    </citation>
    <scope>NUCLEOTIDE SEQUENCE [LARGE SCALE GENOMIC DNA]</scope>
    <source>
        <strain evidence="14 15">KH-74</strain>
    </source>
</reference>
<feature type="transmembrane region" description="Helical" evidence="11">
    <location>
        <begin position="522"/>
        <end position="543"/>
    </location>
</feature>
<keyword evidence="9" id="KW-0325">Glycoprotein</keyword>
<dbReference type="PROSITE" id="PS50893">
    <property type="entry name" value="ABC_TRANSPORTER_2"/>
    <property type="match status" value="2"/>
</dbReference>
<feature type="transmembrane region" description="Helical" evidence="11">
    <location>
        <begin position="152"/>
        <end position="171"/>
    </location>
</feature>
<keyword evidence="15" id="KW-1185">Reference proteome</keyword>
<feature type="domain" description="ABC transmembrane type-1" evidence="13">
    <location>
        <begin position="373"/>
        <end position="692"/>
    </location>
</feature>
<dbReference type="InterPro" id="IPR011527">
    <property type="entry name" value="ABC1_TM_dom"/>
</dbReference>
<evidence type="ECO:0008006" key="16">
    <source>
        <dbReference type="Google" id="ProtNLM"/>
    </source>
</evidence>
<dbReference type="InterPro" id="IPR017871">
    <property type="entry name" value="ABC_transporter-like_CS"/>
</dbReference>
<organism evidence="14 15">
    <name type="scientific">Maudiozyma humilis</name>
    <name type="common">Sour dough yeast</name>
    <name type="synonym">Kazachstania humilis</name>
    <dbReference type="NCBI Taxonomy" id="51915"/>
    <lineage>
        <taxon>Eukaryota</taxon>
        <taxon>Fungi</taxon>
        <taxon>Dikarya</taxon>
        <taxon>Ascomycota</taxon>
        <taxon>Saccharomycotina</taxon>
        <taxon>Saccharomycetes</taxon>
        <taxon>Saccharomycetales</taxon>
        <taxon>Saccharomycetaceae</taxon>
        <taxon>Maudiozyma</taxon>
    </lineage>
</organism>
<feature type="domain" description="ABC transporter" evidence="12">
    <location>
        <begin position="1419"/>
        <end position="1674"/>
    </location>
</feature>
<feature type="transmembrane region" description="Helical" evidence="11">
    <location>
        <begin position="409"/>
        <end position="432"/>
    </location>
</feature>
<comment type="caution">
    <text evidence="14">The sequence shown here is derived from an EMBL/GenBank/DDBJ whole genome shotgun (WGS) entry which is preliminary data.</text>
</comment>
<gene>
    <name evidence="14" type="ORF">DAKH74_027420</name>
</gene>
<keyword evidence="3 11" id="KW-0812">Transmembrane</keyword>
<dbReference type="SUPFAM" id="SSF90123">
    <property type="entry name" value="ABC transporter transmembrane region"/>
    <property type="match status" value="2"/>
</dbReference>
<feature type="compositionally biased region" description="Polar residues" evidence="10">
    <location>
        <begin position="464"/>
        <end position="478"/>
    </location>
</feature>
<dbReference type="EMBL" id="BTGD01000006">
    <property type="protein sequence ID" value="GMM56126.1"/>
    <property type="molecule type" value="Genomic_DNA"/>
</dbReference>
<feature type="region of interest" description="Disordered" evidence="10">
    <location>
        <begin position="82"/>
        <end position="104"/>
    </location>
</feature>
<feature type="domain" description="ABC transmembrane type-1" evidence="13">
    <location>
        <begin position="1056"/>
        <end position="1379"/>
    </location>
</feature>
<evidence type="ECO:0000256" key="8">
    <source>
        <dbReference type="ARBA" id="ARBA00023136"/>
    </source>
</evidence>
<keyword evidence="6" id="KW-0067">ATP-binding</keyword>
<evidence type="ECO:0000256" key="11">
    <source>
        <dbReference type="SAM" id="Phobius"/>
    </source>
</evidence>
<keyword evidence="8 11" id="KW-0472">Membrane</keyword>
<accession>A0AAV5RZD5</accession>
<feature type="transmembrane region" description="Helical" evidence="11">
    <location>
        <begin position="1210"/>
        <end position="1232"/>
    </location>
</feature>
<feature type="transmembrane region" description="Helical" evidence="11">
    <location>
        <begin position="1238"/>
        <end position="1257"/>
    </location>
</feature>
<evidence type="ECO:0000313" key="14">
    <source>
        <dbReference type="EMBL" id="GMM56126.1"/>
    </source>
</evidence>
<evidence type="ECO:0000256" key="2">
    <source>
        <dbReference type="ARBA" id="ARBA00022448"/>
    </source>
</evidence>
<sequence>MDFASRNQTIPRLVWDYDDVTKYGRSTYLNYAIPLVLTTGGICFIGSNIWSHYHRYDVLHLKKDDFIQHLINLRKLQNSGEVTDESQPLLPPVADNDNETNNSYSSVQQESKGELLKEKHFSIEKLSLTKLSGEAHGVPQLVTRDFKEKTRVILEFMIVITQFIIHASLLLNRNLPAYKNEFDNRSTFMGLVEWGFLSLIVSLRLLNINQSVSWINKYPGNMWLVSFVSYFFLFASMCIPFRSVLIGNIESPIIRKYYISQFVNDTILFLLLFFAPIRNNFVISYKTDKHITPSPEPSTSIASFICWSWLDKFVWTAHNHVIEQNDVWGLSMEDYSIFVIKKFKYYLNSIKEKKRGFSLNLILFFKNYLLLQAFWAIIASFLTFTPTLLLKKILEYVDDQSSAPLSVAWLYVILMFICKILVAIANGQALFFGRRVCIRMKSIIVSEIYSKALRKIIQPKNIKSKSASQEGTPSSDGTQDIDPQITNDAKGIDGDEESTESSAKLGQIINLMAVDAFKISEICAYLHSFVEAIVMTIIALYLLYNLLGLSALVGAAVILAALPINFKLANLIGKLQKKNLEITDKRIQKLNEALQAIRIIKFFSWEDNFSKEINEIREDELRYLIYRSVTWVGSSFVFFLTPIMVTTTAFMYYIYVEGKTLTTPVAFTALSLFSLLRDPLDRLSDMLSYVIQSKVSLDRVQDFLEEADTEKYNQLTVDKNGNRLAFENATVGWGENSQEFKLRNLNIEFKTGKLNVVIGPTGSGKTSLLMGLLGEMHLSEGKIIVPNLDARQDLVADSEGLTNSIAYCSQSAWLLNDTVKNNILFNNAYNEARYQAVVEACSLKRDFEILKAGDKTEIGEKGITLSGGQKQRISLARALYSDSRHILLDDCLSAVDSHTALWIYDNCITGPLMENRTCVLVSHNIALTLKSAELVVLLEDGQVKDQGSPVALLDRGALGDDELVKSSIMSRQASSVNLLKKNPNDVSMSSLSAALNKQINKQKAGDNTTPEGTPANDDDDEENGRLIQKEKKAEGVVSLDVYRWYAEIFGGWKVILGLAFLFFFCQAANISEAWWIREWVTKNTISLFLSPMSSMSRSIAPHTYSLRTNINHMLNKLYSIGENTIAATGAKKHTTRYYLTVYFLIGVVEATAGCTRTLGNFLAGISASRKIFKKLLDKVLHSKLRFFDATPIGRIMNRFSKDMEAIDQDLAPYVNGAFYSLVECVAIVILITVITPQFISVAIMISIMYYLIGYFYMAGSRELKRLDSITKSPIYQHFTETLVGVTTIRAFGDEIRFIKENLLKIDDNNKPFFYMWVANRWLSFRIDIVGAFVVFGAGIFILLNIKNLDSGLAGISLTYAISFTEGALWLVRFYAEVEMNMNSVERVKEYMEIEQEPYNTEGNSALVVPPPAWPQNGKIEVSDLSLRYAPKLPKVIKNVSFVVDPQSKVGVVGRTGAGKSTIITALFRFLDAETGSIKIDNIDITSIDLTKLRRSITIIPQDPTLFTGTIKSNLDPYDEYNDADIFAALRRVNLVTVEELENRENNTTVSDSASVDSENINKFLDLQSNISEGGSNLSQGQRQLLCLARSLLRSPKILLLDEATASIDYESDAKVQQTIRHEFSDSTILTIAHRLRSVIDYDKILVMDAGEVKEYDHPYSLLLNKNSIFYSMCEKSGELETLISTAKESFVKKLNSK</sequence>
<name>A0AAV5RZD5_MAUHU</name>
<keyword evidence="5" id="KW-0547">Nucleotide-binding</keyword>
<evidence type="ECO:0000256" key="9">
    <source>
        <dbReference type="ARBA" id="ARBA00023180"/>
    </source>
</evidence>
<dbReference type="Pfam" id="PF00005">
    <property type="entry name" value="ABC_tran"/>
    <property type="match status" value="2"/>
</dbReference>
<feature type="region of interest" description="Disordered" evidence="10">
    <location>
        <begin position="464"/>
        <end position="497"/>
    </location>
</feature>
<dbReference type="InterPro" id="IPR003439">
    <property type="entry name" value="ABC_transporter-like_ATP-bd"/>
</dbReference>
<dbReference type="PANTHER" id="PTHR24223">
    <property type="entry name" value="ATP-BINDING CASSETTE SUB-FAMILY C"/>
    <property type="match status" value="1"/>
</dbReference>
<dbReference type="CDD" id="cd18604">
    <property type="entry name" value="ABC_6TM_VMR1_D2_like"/>
    <property type="match status" value="1"/>
</dbReference>
<feature type="transmembrane region" description="Helical" evidence="11">
    <location>
        <begin position="257"/>
        <end position="277"/>
    </location>
</feature>
<dbReference type="InterPro" id="IPR027417">
    <property type="entry name" value="P-loop_NTPase"/>
</dbReference>
<evidence type="ECO:0000256" key="5">
    <source>
        <dbReference type="ARBA" id="ARBA00022741"/>
    </source>
</evidence>
<dbReference type="InterPro" id="IPR036640">
    <property type="entry name" value="ABC1_TM_sf"/>
</dbReference>
<dbReference type="Gene3D" id="1.20.1560.10">
    <property type="entry name" value="ABC transporter type 1, transmembrane domain"/>
    <property type="match status" value="2"/>
</dbReference>
<feature type="transmembrane region" description="Helical" evidence="11">
    <location>
        <begin position="368"/>
        <end position="389"/>
    </location>
</feature>
<keyword evidence="7 11" id="KW-1133">Transmembrane helix</keyword>
<dbReference type="SMART" id="SM00382">
    <property type="entry name" value="AAA"/>
    <property type="match status" value="2"/>
</dbReference>
<dbReference type="GO" id="GO:0016887">
    <property type="term" value="F:ATP hydrolysis activity"/>
    <property type="evidence" value="ECO:0007669"/>
    <property type="project" value="InterPro"/>
</dbReference>
<feature type="transmembrane region" description="Helical" evidence="11">
    <location>
        <begin position="1324"/>
        <end position="1345"/>
    </location>
</feature>
<dbReference type="PROSITE" id="PS00211">
    <property type="entry name" value="ABC_TRANSPORTER_1"/>
    <property type="match status" value="2"/>
</dbReference>
<dbReference type="FunFam" id="3.40.50.300:FF:000825">
    <property type="entry name" value="ABC bile acid transporter"/>
    <property type="match status" value="1"/>
</dbReference>
<dbReference type="Gene3D" id="3.40.50.300">
    <property type="entry name" value="P-loop containing nucleotide triphosphate hydrolases"/>
    <property type="match status" value="2"/>
</dbReference>
<feature type="region of interest" description="Disordered" evidence="10">
    <location>
        <begin position="1000"/>
        <end position="1023"/>
    </location>
</feature>